<organism evidence="2 3">
    <name type="scientific">Caballeronia choica</name>
    <dbReference type="NCBI Taxonomy" id="326476"/>
    <lineage>
        <taxon>Bacteria</taxon>
        <taxon>Pseudomonadati</taxon>
        <taxon>Pseudomonadota</taxon>
        <taxon>Betaproteobacteria</taxon>
        <taxon>Burkholderiales</taxon>
        <taxon>Burkholderiaceae</taxon>
        <taxon>Caballeronia</taxon>
    </lineage>
</organism>
<keyword evidence="3" id="KW-1185">Reference proteome</keyword>
<evidence type="ECO:0000313" key="3">
    <source>
        <dbReference type="Proteomes" id="UP000054770"/>
    </source>
</evidence>
<feature type="region of interest" description="Disordered" evidence="1">
    <location>
        <begin position="66"/>
        <end position="103"/>
    </location>
</feature>
<evidence type="ECO:0000256" key="1">
    <source>
        <dbReference type="SAM" id="MobiDB-lite"/>
    </source>
</evidence>
<evidence type="ECO:0000313" key="2">
    <source>
        <dbReference type="EMBL" id="SAL60982.1"/>
    </source>
</evidence>
<reference evidence="2" key="1">
    <citation type="submission" date="2016-01" db="EMBL/GenBank/DDBJ databases">
        <authorList>
            <person name="Peeters C."/>
        </authorList>
    </citation>
    <scope>NUCLEOTIDE SEQUENCE [LARGE SCALE GENOMIC DNA]</scope>
    <source>
        <strain evidence="2">LMG 22940</strain>
    </source>
</reference>
<proteinExistence type="predicted"/>
<comment type="caution">
    <text evidence="2">The sequence shown here is derived from an EMBL/GenBank/DDBJ whole genome shotgun (WGS) entry which is preliminary data.</text>
</comment>
<gene>
    <name evidence="2" type="ORF">AWB68_03139</name>
</gene>
<feature type="compositionally biased region" description="Basic and acidic residues" evidence="1">
    <location>
        <begin position="66"/>
        <end position="75"/>
    </location>
</feature>
<dbReference type="EMBL" id="FCON02000030">
    <property type="protein sequence ID" value="SAL60982.1"/>
    <property type="molecule type" value="Genomic_DNA"/>
</dbReference>
<protein>
    <submittedName>
        <fullName evidence="2">Integrase catalytic region</fullName>
    </submittedName>
</protein>
<dbReference type="Proteomes" id="UP000054770">
    <property type="component" value="Unassembled WGS sequence"/>
</dbReference>
<name>A0A158IWD0_9BURK</name>
<sequence length="103" mass="11605">MKTFESNCGMVLKRFHNPLDVILTCVRWYVARESICIARATRSATRSIFSCVPIVTSPRRRRYLERSIDQSHEPKTVTFDQSGSNLAAPDALGPSHPEIVNAE</sequence>
<dbReference type="AlphaFoldDB" id="A0A158IWD0"/>
<accession>A0A158IWD0</accession>